<reference evidence="3 4" key="1">
    <citation type="submission" date="2016-04" db="EMBL/GenBank/DDBJ databases">
        <title>A degradative enzymes factory behind the ericoid mycorrhizal symbiosis.</title>
        <authorList>
            <consortium name="DOE Joint Genome Institute"/>
            <person name="Martino E."/>
            <person name="Morin E."/>
            <person name="Grelet G."/>
            <person name="Kuo A."/>
            <person name="Kohler A."/>
            <person name="Daghino S."/>
            <person name="Barry K."/>
            <person name="Choi C."/>
            <person name="Cichocki N."/>
            <person name="Clum A."/>
            <person name="Copeland A."/>
            <person name="Hainaut M."/>
            <person name="Haridas S."/>
            <person name="Labutti K."/>
            <person name="Lindquist E."/>
            <person name="Lipzen A."/>
            <person name="Khouja H.-R."/>
            <person name="Murat C."/>
            <person name="Ohm R."/>
            <person name="Olson A."/>
            <person name="Spatafora J."/>
            <person name="Veneault-Fourrey C."/>
            <person name="Henrissat B."/>
            <person name="Grigoriev I."/>
            <person name="Martin F."/>
            <person name="Perotto S."/>
        </authorList>
    </citation>
    <scope>NUCLEOTIDE SEQUENCE [LARGE SCALE GENOMIC DNA]</scope>
    <source>
        <strain evidence="3 4">F</strain>
    </source>
</reference>
<keyword evidence="4" id="KW-1185">Reference proteome</keyword>
<dbReference type="AlphaFoldDB" id="A0A2J6R573"/>
<organism evidence="3 4">
    <name type="scientific">Hyaloscypha variabilis (strain UAMH 11265 / GT02V1 / F)</name>
    <name type="common">Meliniomyces variabilis</name>
    <dbReference type="NCBI Taxonomy" id="1149755"/>
    <lineage>
        <taxon>Eukaryota</taxon>
        <taxon>Fungi</taxon>
        <taxon>Dikarya</taxon>
        <taxon>Ascomycota</taxon>
        <taxon>Pezizomycotina</taxon>
        <taxon>Leotiomycetes</taxon>
        <taxon>Helotiales</taxon>
        <taxon>Hyaloscyphaceae</taxon>
        <taxon>Hyaloscypha</taxon>
        <taxon>Hyaloscypha variabilis</taxon>
    </lineage>
</organism>
<feature type="compositionally biased region" description="Polar residues" evidence="1">
    <location>
        <begin position="217"/>
        <end position="241"/>
    </location>
</feature>
<feature type="domain" description="Azaphilone pigments biosynthesis cluster protein L N-terminal" evidence="2">
    <location>
        <begin position="1"/>
        <end position="174"/>
    </location>
</feature>
<proteinExistence type="predicted"/>
<protein>
    <recommendedName>
        <fullName evidence="2">Azaphilone pigments biosynthesis cluster protein L N-terminal domain-containing protein</fullName>
    </recommendedName>
</protein>
<feature type="compositionally biased region" description="Acidic residues" evidence="1">
    <location>
        <begin position="410"/>
        <end position="420"/>
    </location>
</feature>
<feature type="compositionally biased region" description="Basic and acidic residues" evidence="1">
    <location>
        <begin position="274"/>
        <end position="299"/>
    </location>
</feature>
<dbReference type="OrthoDB" id="524326at2759"/>
<dbReference type="Proteomes" id="UP000235786">
    <property type="component" value="Unassembled WGS sequence"/>
</dbReference>
<evidence type="ECO:0000256" key="1">
    <source>
        <dbReference type="SAM" id="MobiDB-lite"/>
    </source>
</evidence>
<dbReference type="InterPro" id="IPR031348">
    <property type="entry name" value="PigL_N"/>
</dbReference>
<dbReference type="STRING" id="1149755.A0A2J6R573"/>
<evidence type="ECO:0000313" key="3">
    <source>
        <dbReference type="EMBL" id="PMD33677.1"/>
    </source>
</evidence>
<evidence type="ECO:0000313" key="4">
    <source>
        <dbReference type="Proteomes" id="UP000235786"/>
    </source>
</evidence>
<accession>A0A2J6R573</accession>
<gene>
    <name evidence="3" type="ORF">L207DRAFT_534944</name>
</gene>
<feature type="region of interest" description="Disordered" evidence="1">
    <location>
        <begin position="410"/>
        <end position="458"/>
    </location>
</feature>
<feature type="region of interest" description="Disordered" evidence="1">
    <location>
        <begin position="206"/>
        <end position="299"/>
    </location>
</feature>
<feature type="compositionally biased region" description="Basic and acidic residues" evidence="1">
    <location>
        <begin position="439"/>
        <end position="452"/>
    </location>
</feature>
<sequence>MDPLSITATCIGLASTITRTSLVVIGFVKDVRAARSDLDTISRELLSVKTVLELLADDVNESTNHSIPQTLQKQIVGIVTNCTSVVVDIEETLKKHDGGKLNKAAKWIVSGKNDVAKLQSSLEAHKSALEIALDMVNLTLAREIKADTQEILNDTSAIKQDTAQILAEIARLQEQLPRGENRRSAGLMLERYLDNLTSYAETVFDPFLDGSDKSRPTSRPTSSGQDMTFNQHGLHSSTSPQHLEIDFNQNEERQTRVKITRGPMATLATDEEEPKGYTDNEMSKIEENGRGRREAEDEEHYRISIAEEKPVEEAGLAAERIDVAGAQLRELELPVQTGAGVKPGFSDELGDQPGAIDIGAMAVSAIELDKPSNIISLSETTTLNSLDLRRNILEANREPTFHHKGAEALEDELSELDEREETVVNDSKEENKPFAAKESLTHSDTPKPKRPGDGACSDSVVIGKTRVNDAANGGECVVRQTECTENEVECSLPDMGWGPERIHTIFSWLNETSIETIAVSVVDNEHSVRISEAEKCPMLEDVVPFVSSAKSDWTDEIPSSNISTWELDSDAQTEMDNTDSLEAIVSLRRLVAYALSATFSTRMLQADYAPGQDHGEAMWKYFGAMTLNGEKSLGLDDQRLKIDDQVFLHAISGLSDDYGALEEKYHFLLEASKTLEEEKQALHNCIISIRRSLAAYHQTADVLDRGLGSLQTGSNIEFLKTIRDEPMINEIGVLVAGTKDHISIELQKSLESQKSLGVMNSGILVAEEENLRKWLEVSRELKAVTEARQKLQMTYWGKDLARQKEPLKDEQTSRIKRQKIRLKLAHATHERSILIEHSRALQFYVQIVEAELAKSRAHVIGEKFKSRRISAPSSPHGSRPREKKVGRSIVEWDPSDSFNIPNYCKKYDLNTDGIRGDLIRAFRDINIRFHEDMDLPSPKPEVEIRSWFSCSYLPSSYPASGNLNFKAWQRKPTTFSIYVVYIKREKAHIIRSRFGAGNDHKKLIGKIEAKLSIHPAPFHGLLHSSN</sequence>
<dbReference type="EMBL" id="KZ613955">
    <property type="protein sequence ID" value="PMD33677.1"/>
    <property type="molecule type" value="Genomic_DNA"/>
</dbReference>
<evidence type="ECO:0000259" key="2">
    <source>
        <dbReference type="Pfam" id="PF17111"/>
    </source>
</evidence>
<dbReference type="Pfam" id="PF17111">
    <property type="entry name" value="PigL_N"/>
    <property type="match status" value="1"/>
</dbReference>
<name>A0A2J6R573_HYAVF</name>